<accession>A0A0L0CBV4</accession>
<organism evidence="1 2">
    <name type="scientific">Lucilia cuprina</name>
    <name type="common">Green bottle fly</name>
    <name type="synonym">Australian sheep blowfly</name>
    <dbReference type="NCBI Taxonomy" id="7375"/>
    <lineage>
        <taxon>Eukaryota</taxon>
        <taxon>Metazoa</taxon>
        <taxon>Ecdysozoa</taxon>
        <taxon>Arthropoda</taxon>
        <taxon>Hexapoda</taxon>
        <taxon>Insecta</taxon>
        <taxon>Pterygota</taxon>
        <taxon>Neoptera</taxon>
        <taxon>Endopterygota</taxon>
        <taxon>Diptera</taxon>
        <taxon>Brachycera</taxon>
        <taxon>Muscomorpha</taxon>
        <taxon>Oestroidea</taxon>
        <taxon>Calliphoridae</taxon>
        <taxon>Luciliinae</taxon>
        <taxon>Lucilia</taxon>
    </lineage>
</organism>
<sequence length="177" mass="19995">ALGVKTKGQVPVKVKTWSYELKSITSETSDAEKLKVDLEIERIARGVFAISGKFFFNVDVAEGDSNMIAAKSFRSPQGDNDYKVLPFQMPATHLYKVLNTHYKDVLMETLKDCSDFPVFENTFEPPMEKKLYTLDSCQFSQDGLPNHLQDGFYKLLIIGSGEVDWNVEVIAEVTQEL</sequence>
<dbReference type="Pfam" id="PF06477">
    <property type="entry name" value="DUF1091"/>
    <property type="match status" value="1"/>
</dbReference>
<evidence type="ECO:0000313" key="1">
    <source>
        <dbReference type="EMBL" id="KNC29722.1"/>
    </source>
</evidence>
<name>A0A0L0CBV4_LUCCU</name>
<reference evidence="1 2" key="1">
    <citation type="journal article" date="2015" name="Nat. Commun.">
        <title>Lucilia cuprina genome unlocks parasitic fly biology to underpin future interventions.</title>
        <authorList>
            <person name="Anstead C.A."/>
            <person name="Korhonen P.K."/>
            <person name="Young N.D."/>
            <person name="Hall R.S."/>
            <person name="Jex A.R."/>
            <person name="Murali S.C."/>
            <person name="Hughes D.S."/>
            <person name="Lee S.F."/>
            <person name="Perry T."/>
            <person name="Stroehlein A.J."/>
            <person name="Ansell B.R."/>
            <person name="Breugelmans B."/>
            <person name="Hofmann A."/>
            <person name="Qu J."/>
            <person name="Dugan S."/>
            <person name="Lee S.L."/>
            <person name="Chao H."/>
            <person name="Dinh H."/>
            <person name="Han Y."/>
            <person name="Doddapaneni H.V."/>
            <person name="Worley K.C."/>
            <person name="Muzny D.M."/>
            <person name="Ioannidis P."/>
            <person name="Waterhouse R.M."/>
            <person name="Zdobnov E.M."/>
            <person name="James P.J."/>
            <person name="Bagnall N.H."/>
            <person name="Kotze A.C."/>
            <person name="Gibbs R.A."/>
            <person name="Richards S."/>
            <person name="Batterham P."/>
            <person name="Gasser R.B."/>
        </authorList>
    </citation>
    <scope>NUCLEOTIDE SEQUENCE [LARGE SCALE GENOMIC DNA]</scope>
    <source>
        <strain evidence="1 2">LS</strain>
        <tissue evidence="1">Full body</tissue>
    </source>
</reference>
<keyword evidence="2" id="KW-1185">Reference proteome</keyword>
<dbReference type="EMBL" id="JRES01000635">
    <property type="protein sequence ID" value="KNC29722.1"/>
    <property type="molecule type" value="Genomic_DNA"/>
</dbReference>
<dbReference type="OrthoDB" id="8043478at2759"/>
<dbReference type="AlphaFoldDB" id="A0A0L0CBV4"/>
<dbReference type="Proteomes" id="UP000037069">
    <property type="component" value="Unassembled WGS sequence"/>
</dbReference>
<dbReference type="InterPro" id="IPR010512">
    <property type="entry name" value="DUF1091"/>
</dbReference>
<proteinExistence type="predicted"/>
<dbReference type="OMA" id="LEWKYDI"/>
<comment type="caution">
    <text evidence="1">The sequence shown here is derived from an EMBL/GenBank/DDBJ whole genome shotgun (WGS) entry which is preliminary data.</text>
</comment>
<gene>
    <name evidence="1" type="ORF">FF38_08467</name>
</gene>
<evidence type="ECO:0000313" key="2">
    <source>
        <dbReference type="Proteomes" id="UP000037069"/>
    </source>
</evidence>
<dbReference type="PANTHER" id="PTHR21112">
    <property type="entry name" value="CHEMOSENSORY PROTEIN A 29A-RELATED"/>
    <property type="match status" value="1"/>
</dbReference>
<protein>
    <submittedName>
        <fullName evidence="1">Uncharacterized protein</fullName>
    </submittedName>
</protein>
<feature type="non-terminal residue" evidence="1">
    <location>
        <position position="1"/>
    </location>
</feature>
<dbReference type="PANTHER" id="PTHR21112:SF0">
    <property type="entry name" value="CHEMOSENSORY PROTEIN A 29A-RELATED"/>
    <property type="match status" value="1"/>
</dbReference>